<protein>
    <submittedName>
        <fullName evidence="1">Uncharacterized protein</fullName>
    </submittedName>
</protein>
<comment type="caution">
    <text evidence="1">The sequence shown here is derived from an EMBL/GenBank/DDBJ whole genome shotgun (WGS) entry which is preliminary data.</text>
</comment>
<accession>A0ABP8HSA3</accession>
<evidence type="ECO:0000313" key="1">
    <source>
        <dbReference type="EMBL" id="GAA4343609.1"/>
    </source>
</evidence>
<dbReference type="EMBL" id="BAABGJ010000021">
    <property type="protein sequence ID" value="GAA4343609.1"/>
    <property type="molecule type" value="Genomic_DNA"/>
</dbReference>
<dbReference type="Proteomes" id="UP001500975">
    <property type="component" value="Unassembled WGS sequence"/>
</dbReference>
<evidence type="ECO:0000313" key="2">
    <source>
        <dbReference type="Proteomes" id="UP001500975"/>
    </source>
</evidence>
<proteinExistence type="predicted"/>
<gene>
    <name evidence="1" type="ORF">GCM10023165_26190</name>
</gene>
<organism evidence="1 2">
    <name type="scientific">Variovorax defluvii</name>
    <dbReference type="NCBI Taxonomy" id="913761"/>
    <lineage>
        <taxon>Bacteria</taxon>
        <taxon>Pseudomonadati</taxon>
        <taxon>Pseudomonadota</taxon>
        <taxon>Betaproteobacteria</taxon>
        <taxon>Burkholderiales</taxon>
        <taxon>Comamonadaceae</taxon>
        <taxon>Variovorax</taxon>
    </lineage>
</organism>
<reference evidence="2" key="1">
    <citation type="journal article" date="2019" name="Int. J. Syst. Evol. Microbiol.">
        <title>The Global Catalogue of Microorganisms (GCM) 10K type strain sequencing project: providing services to taxonomists for standard genome sequencing and annotation.</title>
        <authorList>
            <consortium name="The Broad Institute Genomics Platform"/>
            <consortium name="The Broad Institute Genome Sequencing Center for Infectious Disease"/>
            <person name="Wu L."/>
            <person name="Ma J."/>
        </authorList>
    </citation>
    <scope>NUCLEOTIDE SEQUENCE [LARGE SCALE GENOMIC DNA]</scope>
    <source>
        <strain evidence="2">JCM 17804</strain>
    </source>
</reference>
<name>A0ABP8HSA3_9BURK</name>
<sequence length="93" mass="10081">MAGDGHRTMIAPTVVLPFHQWEFHLFIGQRDFEGVTLGTAEVHCGGEVRVAINLAGKGSRACVQDVLEEECIAWVKEQAATVTCARTRASAAR</sequence>
<keyword evidence="2" id="KW-1185">Reference proteome</keyword>